<dbReference type="Proteomes" id="UP000765509">
    <property type="component" value="Unassembled WGS sequence"/>
</dbReference>
<comment type="caution">
    <text evidence="1">The sequence shown here is derived from an EMBL/GenBank/DDBJ whole genome shotgun (WGS) entry which is preliminary data.</text>
</comment>
<sequence>MMGFGFINYCDPSIDWRKGLITFNTDYKDSSDYSIPLSNELFSATPCADLVGNSRIPSFPSSVHIPSLNFPHSLQLSIDEVFKDIKDVQEDNYIYQLHLFHGNVDLPPSSYHHFSEELWDEEEEPEEIATVRKVLASAYHQYLNVFFKVKAEALPPNHA</sequence>
<dbReference type="AlphaFoldDB" id="A0A9Q3GBD5"/>
<evidence type="ECO:0000313" key="2">
    <source>
        <dbReference type="Proteomes" id="UP000765509"/>
    </source>
</evidence>
<name>A0A9Q3GBD5_9BASI</name>
<proteinExistence type="predicted"/>
<accession>A0A9Q3GBD5</accession>
<reference evidence="1" key="1">
    <citation type="submission" date="2021-03" db="EMBL/GenBank/DDBJ databases">
        <title>Draft genome sequence of rust myrtle Austropuccinia psidii MF-1, a brazilian biotype.</title>
        <authorList>
            <person name="Quecine M.C."/>
            <person name="Pachon D.M.R."/>
            <person name="Bonatelli M.L."/>
            <person name="Correr F.H."/>
            <person name="Franceschini L.M."/>
            <person name="Leite T.F."/>
            <person name="Margarido G.R.A."/>
            <person name="Almeida C.A."/>
            <person name="Ferrarezi J.A."/>
            <person name="Labate C.A."/>
        </authorList>
    </citation>
    <scope>NUCLEOTIDE SEQUENCE</scope>
    <source>
        <strain evidence="1">MF-1</strain>
    </source>
</reference>
<evidence type="ECO:0000313" key="1">
    <source>
        <dbReference type="EMBL" id="MBW0460481.1"/>
    </source>
</evidence>
<keyword evidence="2" id="KW-1185">Reference proteome</keyword>
<organism evidence="1 2">
    <name type="scientific">Austropuccinia psidii MF-1</name>
    <dbReference type="NCBI Taxonomy" id="1389203"/>
    <lineage>
        <taxon>Eukaryota</taxon>
        <taxon>Fungi</taxon>
        <taxon>Dikarya</taxon>
        <taxon>Basidiomycota</taxon>
        <taxon>Pucciniomycotina</taxon>
        <taxon>Pucciniomycetes</taxon>
        <taxon>Pucciniales</taxon>
        <taxon>Sphaerophragmiaceae</taxon>
        <taxon>Austropuccinia</taxon>
    </lineage>
</organism>
<gene>
    <name evidence="1" type="ORF">O181_000196</name>
</gene>
<protein>
    <submittedName>
        <fullName evidence="1">Uncharacterized protein</fullName>
    </submittedName>
</protein>
<dbReference type="EMBL" id="AVOT02000021">
    <property type="protein sequence ID" value="MBW0460481.1"/>
    <property type="molecule type" value="Genomic_DNA"/>
</dbReference>
<dbReference type="OrthoDB" id="2684341at2759"/>